<gene>
    <name evidence="1" type="ORF">PDM29_06115</name>
</gene>
<sequence length="125" mass="13840">METALRVNPVQFAEGFREDSIISPKIYSERLHISGIRLAELAGVHRTTVLRAPASEKLQDFLRDSISVLTMLVEANGGDMERAIYWFRNVPLTELGGETAERYVSEGKAQAIRRYVSNLSAGATG</sequence>
<proteinExistence type="predicted"/>
<name>A0ABY9YSI8_9GAMM</name>
<keyword evidence="2" id="KW-1185">Reference proteome</keyword>
<dbReference type="Proteomes" id="UP001302072">
    <property type="component" value="Chromosome"/>
</dbReference>
<protein>
    <recommendedName>
        <fullName evidence="3">DUF2384 domain-containing protein</fullName>
    </recommendedName>
</protein>
<evidence type="ECO:0000313" key="2">
    <source>
        <dbReference type="Proteomes" id="UP001302072"/>
    </source>
</evidence>
<dbReference type="RefSeq" id="WP_311192982.1">
    <property type="nucleotide sequence ID" value="NZ_CP115541.1"/>
</dbReference>
<reference evidence="1 2" key="1">
    <citation type="submission" date="2022-12" db="EMBL/GenBank/DDBJ databases">
        <title>Two new species, Stenotrophomonas aracearum and Stenotrophomonas oahuensis, isolated from Anthurium (Araceae family) in Hawaii.</title>
        <authorList>
            <person name="Chunag S.C."/>
            <person name="Dobhal S."/>
            <person name="Alvarez A."/>
            <person name="Arif M."/>
        </authorList>
    </citation>
    <scope>NUCLEOTIDE SEQUENCE [LARGE SCALE GENOMIC DNA]</scope>
    <source>
        <strain evidence="1 2">A5586</strain>
    </source>
</reference>
<dbReference type="EMBL" id="CP115541">
    <property type="protein sequence ID" value="WNH53852.1"/>
    <property type="molecule type" value="Genomic_DNA"/>
</dbReference>
<evidence type="ECO:0000313" key="1">
    <source>
        <dbReference type="EMBL" id="WNH53852.1"/>
    </source>
</evidence>
<evidence type="ECO:0008006" key="3">
    <source>
        <dbReference type="Google" id="ProtNLM"/>
    </source>
</evidence>
<organism evidence="1 2">
    <name type="scientific">Stenotrophomonas oahuensis</name>
    <dbReference type="NCBI Taxonomy" id="3003271"/>
    <lineage>
        <taxon>Bacteria</taxon>
        <taxon>Pseudomonadati</taxon>
        <taxon>Pseudomonadota</taxon>
        <taxon>Gammaproteobacteria</taxon>
        <taxon>Lysobacterales</taxon>
        <taxon>Lysobacteraceae</taxon>
        <taxon>Stenotrophomonas</taxon>
    </lineage>
</organism>
<accession>A0ABY9YSI8</accession>